<name>A0A2P6TQY0_CHLSO</name>
<organism evidence="3 4">
    <name type="scientific">Chlorella sorokiniana</name>
    <name type="common">Freshwater green alga</name>
    <dbReference type="NCBI Taxonomy" id="3076"/>
    <lineage>
        <taxon>Eukaryota</taxon>
        <taxon>Viridiplantae</taxon>
        <taxon>Chlorophyta</taxon>
        <taxon>core chlorophytes</taxon>
        <taxon>Trebouxiophyceae</taxon>
        <taxon>Chlorellales</taxon>
        <taxon>Chlorellaceae</taxon>
        <taxon>Chlorella clade</taxon>
        <taxon>Chlorella</taxon>
    </lineage>
</organism>
<dbReference type="Proteomes" id="UP000239899">
    <property type="component" value="Unassembled WGS sequence"/>
</dbReference>
<dbReference type="OrthoDB" id="2093222at2759"/>
<dbReference type="PANTHER" id="PTHR33428:SF14">
    <property type="entry name" value="CARBOXYLESTERASE TYPE B DOMAIN-CONTAINING PROTEIN"/>
    <property type="match status" value="1"/>
</dbReference>
<sequence>MQAQSIGVAAAAALQPAGWGCAAACRRRRRHSLPPPLISFQPAAQRKRQLAPQAAEGSGGSDASLDAAVPEAGSSRRQLLLAGGGLLASQLLASQPAAAAGPAAAAADPGNRQLADLVAAYKPVWPAATPVSFPNYARAGPFTPALGPPLEHTCDSCFPLCEGNRCMVRVQVVYPRGGTTVGLKAPFPLAIITPGFLIGSDQYTSYARRLASWGYTVLLWDRVGEKALEPMSDSLCVALLREVIDWCGANPLLRQLADTSRVYLCGHSRGAKISTLAGIADERVRALFLIDPVDVTIYAPLGPDYPSATAGLEALGRQGRSLPLAVVGSGLGGDCVPPDSNYAAYYAAASAPAWEVVISNAGHFQYLDGRGGVMDAICAVGSAPDAGVAALTQAAMVAWAETMVRGDPMYVGHTVDGSIDDSEGSSSGGSGSRGSVSAAVTADLQQAQAPPRLRMGVDDRLGGQPATPQQQGAWLESQRSFLERVAPRVHELDVQKGAMIQRQANKAAAKQCQLHRQLGLLQPGSMASLTLDYAGSCSEALLAAAARAGGTSLTRLELNSSRLPASMARVLRALPTLCSLGLASNFPEEGGVLESILTLTRLTRLALHSLGEFYEQTLELLGTLSALRQLSISEFAHPPPHGEAEVRVLLQRAAHLELFSYSMTHMSRDEAGFEIAGALVDKFAYRLGGPDGGQVAAELGVVSLSSLHQALGALLPPGKQLRALTLTGGSVAPHAAAHCPGLAGLTELALDDVECEWGSSIAWLLGDLVQQAPSLARLRVHTYASSHRFNDRLHIDQLPAEVAALQGLTALSIRGHPVEHFPPGPYLSSALHRWGSLPGGLRELEVAAGWRSDGLARLEGSGLSAATALTSLTLSGSKALVSRGFKFSRSEIRDKPALERANVSTTLAHMRGLRRLVLQGWAVAPAVMRLLRRTLTALVIEHEPPIDDSEEDDDE</sequence>
<feature type="region of interest" description="Disordered" evidence="2">
    <location>
        <begin position="46"/>
        <end position="69"/>
    </location>
</feature>
<dbReference type="AlphaFoldDB" id="A0A2P6TQY0"/>
<protein>
    <submittedName>
        <fullName evidence="3">Alpha beta-hydrolase isoform B</fullName>
    </submittedName>
</protein>
<evidence type="ECO:0000313" key="4">
    <source>
        <dbReference type="Proteomes" id="UP000239899"/>
    </source>
</evidence>
<dbReference type="SUPFAM" id="SSF53474">
    <property type="entry name" value="alpha/beta-Hydrolases"/>
    <property type="match status" value="1"/>
</dbReference>
<feature type="compositionally biased region" description="Low complexity" evidence="2">
    <location>
        <begin position="462"/>
        <end position="473"/>
    </location>
</feature>
<dbReference type="InterPro" id="IPR032675">
    <property type="entry name" value="LRR_dom_sf"/>
</dbReference>
<feature type="region of interest" description="Disordered" evidence="2">
    <location>
        <begin position="414"/>
        <end position="474"/>
    </location>
</feature>
<keyword evidence="4" id="KW-1185">Reference proteome</keyword>
<comment type="subcellular location">
    <subcellularLocation>
        <location evidence="1">Cytoplasm</location>
        <location evidence="1">Cytoskeleton</location>
        <location evidence="1">Cilium axoneme</location>
    </subcellularLocation>
</comment>
<accession>A0A2P6TQY0</accession>
<gene>
    <name evidence="3" type="ORF">C2E21_4767</name>
</gene>
<dbReference type="PANTHER" id="PTHR33428">
    <property type="entry name" value="CHLOROPHYLLASE-2, CHLOROPLASTIC"/>
    <property type="match status" value="1"/>
</dbReference>
<evidence type="ECO:0000256" key="1">
    <source>
        <dbReference type="ARBA" id="ARBA00004430"/>
    </source>
</evidence>
<dbReference type="GO" id="GO:0015996">
    <property type="term" value="P:chlorophyll catabolic process"/>
    <property type="evidence" value="ECO:0007669"/>
    <property type="project" value="TreeGrafter"/>
</dbReference>
<dbReference type="InterPro" id="IPR029058">
    <property type="entry name" value="AB_hydrolase_fold"/>
</dbReference>
<evidence type="ECO:0000313" key="3">
    <source>
        <dbReference type="EMBL" id="PRW56472.1"/>
    </source>
</evidence>
<proteinExistence type="predicted"/>
<reference evidence="3 4" key="1">
    <citation type="journal article" date="2018" name="Plant J.">
        <title>Genome sequences of Chlorella sorokiniana UTEX 1602 and Micractinium conductrix SAG 241.80: implications to maltose excretion by a green alga.</title>
        <authorList>
            <person name="Arriola M.B."/>
            <person name="Velmurugan N."/>
            <person name="Zhang Y."/>
            <person name="Plunkett M.H."/>
            <person name="Hondzo H."/>
            <person name="Barney B.M."/>
        </authorList>
    </citation>
    <scope>NUCLEOTIDE SEQUENCE [LARGE SCALE GENOMIC DNA]</scope>
    <source>
        <strain evidence="4">UTEX 1602</strain>
    </source>
</reference>
<dbReference type="GO" id="GO:0005930">
    <property type="term" value="C:axoneme"/>
    <property type="evidence" value="ECO:0007669"/>
    <property type="project" value="UniProtKB-SubCell"/>
</dbReference>
<dbReference type="GO" id="GO:0047746">
    <property type="term" value="F:chlorophyllase activity"/>
    <property type="evidence" value="ECO:0007669"/>
    <property type="project" value="TreeGrafter"/>
</dbReference>
<dbReference type="Gene3D" id="3.40.50.1820">
    <property type="entry name" value="alpha/beta hydrolase"/>
    <property type="match status" value="1"/>
</dbReference>
<comment type="caution">
    <text evidence="3">The sequence shown here is derived from an EMBL/GenBank/DDBJ whole genome shotgun (WGS) entry which is preliminary data.</text>
</comment>
<evidence type="ECO:0000256" key="2">
    <source>
        <dbReference type="SAM" id="MobiDB-lite"/>
    </source>
</evidence>
<dbReference type="EMBL" id="LHPG02000008">
    <property type="protein sequence ID" value="PRW56472.1"/>
    <property type="molecule type" value="Genomic_DNA"/>
</dbReference>
<dbReference type="Pfam" id="PF07224">
    <property type="entry name" value="Chlorophyllase"/>
    <property type="match status" value="1"/>
</dbReference>
<dbReference type="InterPro" id="IPR017395">
    <property type="entry name" value="Chlorophyllase-like"/>
</dbReference>
<dbReference type="SUPFAM" id="SSF52047">
    <property type="entry name" value="RNI-like"/>
    <property type="match status" value="1"/>
</dbReference>
<dbReference type="STRING" id="3076.A0A2P6TQY0"/>
<dbReference type="Gene3D" id="3.80.10.10">
    <property type="entry name" value="Ribonuclease Inhibitor"/>
    <property type="match status" value="1"/>
</dbReference>